<reference evidence="3" key="1">
    <citation type="submission" date="2022-11" db="EMBL/GenBank/DDBJ databases">
        <title>Centuries of genome instability and evolution in soft-shell clam transmissible cancer (bioRxiv).</title>
        <authorList>
            <person name="Hart S.F.M."/>
            <person name="Yonemitsu M.A."/>
            <person name="Giersch R.M."/>
            <person name="Beal B.F."/>
            <person name="Arriagada G."/>
            <person name="Davis B.W."/>
            <person name="Ostrander E.A."/>
            <person name="Goff S.P."/>
            <person name="Metzger M.J."/>
        </authorList>
    </citation>
    <scope>NUCLEOTIDE SEQUENCE</scope>
    <source>
        <strain evidence="3">MELC-2E11</strain>
        <tissue evidence="3">Siphon/mantle</tissue>
    </source>
</reference>
<evidence type="ECO:0000313" key="3">
    <source>
        <dbReference type="EMBL" id="WAQ97968.1"/>
    </source>
</evidence>
<feature type="compositionally biased region" description="Basic and acidic residues" evidence="1">
    <location>
        <begin position="94"/>
        <end position="107"/>
    </location>
</feature>
<evidence type="ECO:0000259" key="2">
    <source>
        <dbReference type="Pfam" id="PF16026"/>
    </source>
</evidence>
<gene>
    <name evidence="3" type="ORF">MAR_022341</name>
</gene>
<dbReference type="InterPro" id="IPR031981">
    <property type="entry name" value="MIEAP_C"/>
</dbReference>
<keyword evidence="4" id="KW-1185">Reference proteome</keyword>
<dbReference type="Proteomes" id="UP001164746">
    <property type="component" value="Chromosome 3"/>
</dbReference>
<evidence type="ECO:0000256" key="1">
    <source>
        <dbReference type="SAM" id="MobiDB-lite"/>
    </source>
</evidence>
<evidence type="ECO:0000313" key="4">
    <source>
        <dbReference type="Proteomes" id="UP001164746"/>
    </source>
</evidence>
<feature type="domain" description="Mitochondria-eating protein C-terminal" evidence="2">
    <location>
        <begin position="129"/>
        <end position="327"/>
    </location>
</feature>
<protein>
    <recommendedName>
        <fullName evidence="2">Mitochondria-eating protein C-terminal domain-containing protein</fullName>
    </recommendedName>
</protein>
<dbReference type="Pfam" id="PF16026">
    <property type="entry name" value="MIEAP"/>
    <property type="match status" value="1"/>
</dbReference>
<feature type="region of interest" description="Disordered" evidence="1">
    <location>
        <begin position="93"/>
        <end position="124"/>
    </location>
</feature>
<organism evidence="3 4">
    <name type="scientific">Mya arenaria</name>
    <name type="common">Soft-shell clam</name>
    <dbReference type="NCBI Taxonomy" id="6604"/>
    <lineage>
        <taxon>Eukaryota</taxon>
        <taxon>Metazoa</taxon>
        <taxon>Spiralia</taxon>
        <taxon>Lophotrochozoa</taxon>
        <taxon>Mollusca</taxon>
        <taxon>Bivalvia</taxon>
        <taxon>Autobranchia</taxon>
        <taxon>Heteroconchia</taxon>
        <taxon>Euheterodonta</taxon>
        <taxon>Imparidentia</taxon>
        <taxon>Neoheterodontei</taxon>
        <taxon>Myida</taxon>
        <taxon>Myoidea</taxon>
        <taxon>Myidae</taxon>
        <taxon>Mya</taxon>
    </lineage>
</organism>
<dbReference type="EMBL" id="CP111014">
    <property type="protein sequence ID" value="WAQ97968.1"/>
    <property type="molecule type" value="Genomic_DNA"/>
</dbReference>
<name>A0ABY7DLA2_MYAAR</name>
<accession>A0ABY7DLA2</accession>
<sequence>MDGALPKNTLELLFDYIHQNQKDIISRILLDARTEYTGYATKLNSEEKRKVSYIQSLLDYCEAERWMQARNLLEPAEQEYYRYFYRNIQSAKNRTNEGSRSQRDRKLSRPPKQNRRRGVETDMSDLRTPQRIAEKFSELFKNEWCDAMEELEQFKIFEPNAASCLLRIVLDAYRVCTMEADSQIAKLEDAAASILMEGVNRMVGKQHGNKSCLIEYRRGLANICVERLQETFIRRYLPEIIRTVGVYQNLRTHGAVLRYTNQCVTICWAMAVLDPQVYMVDDRDSGRGLLNTELYNTFTKEGPSLWYYVWPPLKVQKGGLILVKGAAQGR</sequence>
<proteinExistence type="predicted"/>